<keyword evidence="6 7" id="KW-0368">Histidine biosynthesis</keyword>
<keyword evidence="7" id="KW-0479">Metal-binding</keyword>
<comment type="cofactor">
    <cofactor evidence="7">
        <name>Zn(2+)</name>
        <dbReference type="ChEBI" id="CHEBI:29105"/>
    </cofactor>
    <text evidence="7">Binds 1 zinc ion per subunit.</text>
</comment>
<keyword evidence="7" id="KW-0460">Magnesium</keyword>
<comment type="catalytic activity">
    <reaction evidence="1 7">
        <text>1-(5-phospho-beta-D-ribosyl)-5'-AMP + H2O = 1-(5-phospho-beta-D-ribosyl)-5-[(5-phospho-beta-D-ribosylamino)methylideneamino]imidazole-4-carboxamide</text>
        <dbReference type="Rhea" id="RHEA:20049"/>
        <dbReference type="ChEBI" id="CHEBI:15377"/>
        <dbReference type="ChEBI" id="CHEBI:58435"/>
        <dbReference type="ChEBI" id="CHEBI:59457"/>
        <dbReference type="EC" id="3.5.4.19"/>
    </reaction>
</comment>
<dbReference type="InterPro" id="IPR026660">
    <property type="entry name" value="PRA-CH"/>
</dbReference>
<dbReference type="PANTHER" id="PTHR42945:SF1">
    <property type="entry name" value="HISTIDINE BIOSYNTHESIS BIFUNCTIONAL PROTEIN HIS7"/>
    <property type="match status" value="1"/>
</dbReference>
<feature type="binding site" evidence="7">
    <location>
        <position position="101"/>
    </location>
    <ligand>
        <name>Zn(2+)</name>
        <dbReference type="ChEBI" id="CHEBI:29105"/>
        <note>ligand shared between dimeric partners</note>
    </ligand>
</feature>
<comment type="function">
    <text evidence="7">Catalyzes the hydrolysis of the adenine ring of phosphoribosyl-AMP.</text>
</comment>
<dbReference type="Pfam" id="PF01502">
    <property type="entry name" value="PRA-CH"/>
    <property type="match status" value="1"/>
</dbReference>
<dbReference type="InterPro" id="IPR002496">
    <property type="entry name" value="PRib_AMP_CycHydrolase_dom"/>
</dbReference>
<feature type="binding site" evidence="7">
    <location>
        <position position="76"/>
    </location>
    <ligand>
        <name>Mg(2+)</name>
        <dbReference type="ChEBI" id="CHEBI:18420"/>
    </ligand>
</feature>
<gene>
    <name evidence="7 9" type="primary">hisI</name>
    <name evidence="9" type="ORF">GEAMG1_2215</name>
</gene>
<protein>
    <recommendedName>
        <fullName evidence="7">Phosphoribosyl-AMP cyclohydrolase</fullName>
        <shortName evidence="7">PRA-CH</shortName>
        <ecNumber evidence="7">3.5.4.19</ecNumber>
    </recommendedName>
</protein>
<keyword evidence="5 7" id="KW-0378">Hydrolase</keyword>
<evidence type="ECO:0000256" key="7">
    <source>
        <dbReference type="HAMAP-Rule" id="MF_01021"/>
    </source>
</evidence>
<dbReference type="PANTHER" id="PTHR42945">
    <property type="entry name" value="HISTIDINE BIOSYNTHESIS BIFUNCTIONAL PROTEIN"/>
    <property type="match status" value="1"/>
</dbReference>
<keyword evidence="10" id="KW-1185">Reference proteome</keyword>
<comment type="similarity">
    <text evidence="7">Belongs to the PRA-CH family.</text>
</comment>
<dbReference type="Gene3D" id="3.10.20.810">
    <property type="entry name" value="Phosphoribosyl-AMP cyclohydrolase"/>
    <property type="match status" value="1"/>
</dbReference>
<evidence type="ECO:0000313" key="10">
    <source>
        <dbReference type="Proteomes" id="UP001295463"/>
    </source>
</evidence>
<reference evidence="9 10" key="1">
    <citation type="submission" date="2022-03" db="EMBL/GenBank/DDBJ databases">
        <authorList>
            <person name="Koch H."/>
        </authorList>
    </citation>
    <scope>NUCLEOTIDE SEQUENCE [LARGE SCALE GENOMIC DNA]</scope>
    <source>
        <strain evidence="9 10">G1</strain>
    </source>
</reference>
<dbReference type="EMBL" id="OW150024">
    <property type="protein sequence ID" value="CAH2032051.1"/>
    <property type="molecule type" value="Genomic_DNA"/>
</dbReference>
<keyword evidence="7" id="KW-0862">Zinc</keyword>
<comment type="subcellular location">
    <subcellularLocation>
        <location evidence="7">Cytoplasm</location>
    </subcellularLocation>
</comment>
<feature type="binding site" evidence="7">
    <location>
        <position position="78"/>
    </location>
    <ligand>
        <name>Mg(2+)</name>
        <dbReference type="ChEBI" id="CHEBI:18420"/>
    </ligand>
</feature>
<evidence type="ECO:0000256" key="6">
    <source>
        <dbReference type="ARBA" id="ARBA00023102"/>
    </source>
</evidence>
<feature type="binding site" evidence="7">
    <location>
        <position position="80"/>
    </location>
    <ligand>
        <name>Mg(2+)</name>
        <dbReference type="ChEBI" id="CHEBI:18420"/>
    </ligand>
</feature>
<feature type="binding site" evidence="7">
    <location>
        <position position="77"/>
    </location>
    <ligand>
        <name>Zn(2+)</name>
        <dbReference type="ChEBI" id="CHEBI:29105"/>
        <note>ligand shared between dimeric partners</note>
    </ligand>
</feature>
<dbReference type="InterPro" id="IPR038019">
    <property type="entry name" value="PRib_AMP_CycHydrolase_sf"/>
</dbReference>
<dbReference type="GO" id="GO:0004635">
    <property type="term" value="F:phosphoribosyl-AMP cyclohydrolase activity"/>
    <property type="evidence" value="ECO:0007669"/>
    <property type="project" value="UniProtKB-EC"/>
</dbReference>
<dbReference type="NCBIfam" id="NF000768">
    <property type="entry name" value="PRK00051.1"/>
    <property type="match status" value="1"/>
</dbReference>
<organism evidence="9 10">
    <name type="scientific">Trichlorobacter ammonificans</name>
    <dbReference type="NCBI Taxonomy" id="2916410"/>
    <lineage>
        <taxon>Bacteria</taxon>
        <taxon>Pseudomonadati</taxon>
        <taxon>Thermodesulfobacteriota</taxon>
        <taxon>Desulfuromonadia</taxon>
        <taxon>Geobacterales</taxon>
        <taxon>Geobacteraceae</taxon>
        <taxon>Trichlorobacter</taxon>
    </lineage>
</organism>
<feature type="binding site" evidence="7">
    <location>
        <position position="94"/>
    </location>
    <ligand>
        <name>Zn(2+)</name>
        <dbReference type="ChEBI" id="CHEBI:29105"/>
        <note>ligand shared between dimeric partners</note>
    </ligand>
</feature>
<evidence type="ECO:0000256" key="3">
    <source>
        <dbReference type="ARBA" id="ARBA00022490"/>
    </source>
</evidence>
<comment type="pathway">
    <text evidence="2 7">Amino-acid biosynthesis; L-histidine biosynthesis; L-histidine from 5-phospho-alpha-D-ribose 1-diphosphate: step 3/9.</text>
</comment>
<feature type="domain" description="Phosphoribosyl-AMP cyclohydrolase" evidence="8">
    <location>
        <begin position="29"/>
        <end position="103"/>
    </location>
</feature>
<evidence type="ECO:0000256" key="5">
    <source>
        <dbReference type="ARBA" id="ARBA00022801"/>
    </source>
</evidence>
<evidence type="ECO:0000313" key="9">
    <source>
        <dbReference type="EMBL" id="CAH2032051.1"/>
    </source>
</evidence>
<name>A0ABM9DA04_9BACT</name>
<evidence type="ECO:0000256" key="2">
    <source>
        <dbReference type="ARBA" id="ARBA00005169"/>
    </source>
</evidence>
<evidence type="ECO:0000259" key="8">
    <source>
        <dbReference type="Pfam" id="PF01502"/>
    </source>
</evidence>
<comment type="subunit">
    <text evidence="7">Homodimer.</text>
</comment>
<keyword evidence="3 7" id="KW-0963">Cytoplasm</keyword>
<dbReference type="Proteomes" id="UP001295463">
    <property type="component" value="Chromosome"/>
</dbReference>
<evidence type="ECO:0000256" key="4">
    <source>
        <dbReference type="ARBA" id="ARBA00022605"/>
    </source>
</evidence>
<evidence type="ECO:0000256" key="1">
    <source>
        <dbReference type="ARBA" id="ARBA00000024"/>
    </source>
</evidence>
<sequence>MQMIHIDFDKMGGLIPAIIQDYKNGEVLMVAFMDRKTLDLTLETGKTWFFSRTRNKYWMKGEESGNTQEVMEVLTDCDADAVVIKVRQNGPAACHTGNRSCFYVKWENGQWIEHSNPLFNPEEVYKK</sequence>
<dbReference type="EC" id="3.5.4.19" evidence="7"/>
<comment type="cofactor">
    <cofactor evidence="7">
        <name>Mg(2+)</name>
        <dbReference type="ChEBI" id="CHEBI:18420"/>
    </cofactor>
    <text evidence="7">Binds 1 Mg(2+) ion per subunit.</text>
</comment>
<proteinExistence type="inferred from homology"/>
<dbReference type="HAMAP" id="MF_01021">
    <property type="entry name" value="HisI"/>
    <property type="match status" value="1"/>
</dbReference>
<dbReference type="SUPFAM" id="SSF141734">
    <property type="entry name" value="HisI-like"/>
    <property type="match status" value="1"/>
</dbReference>
<keyword evidence="4 7" id="KW-0028">Amino-acid biosynthesis</keyword>
<accession>A0ABM9DA04</accession>